<feature type="transmembrane region" description="Helical" evidence="8">
    <location>
        <begin position="330"/>
        <end position="353"/>
    </location>
</feature>
<evidence type="ECO:0000256" key="4">
    <source>
        <dbReference type="ARBA" id="ARBA00022692"/>
    </source>
</evidence>
<keyword evidence="7" id="KW-0175">Coiled coil</keyword>
<feature type="transmembrane region" description="Helical" evidence="8">
    <location>
        <begin position="636"/>
        <end position="657"/>
    </location>
</feature>
<dbReference type="PANTHER" id="PTHR30347:SF1">
    <property type="entry name" value="MECHANOSENSITIVE CHANNEL MSCK"/>
    <property type="match status" value="1"/>
</dbReference>
<evidence type="ECO:0000259" key="13">
    <source>
        <dbReference type="Pfam" id="PF21088"/>
    </source>
</evidence>
<protein>
    <submittedName>
        <fullName evidence="14">Mechanosensitive ion channel domain-containing protein</fullName>
    </submittedName>
</protein>
<dbReference type="Gene3D" id="3.30.70.100">
    <property type="match status" value="1"/>
</dbReference>
<dbReference type="Pfam" id="PF12794">
    <property type="entry name" value="MscS_TM"/>
    <property type="match status" value="1"/>
</dbReference>
<feature type="domain" description="Mechanosensitive ion channel inner membrane" evidence="11">
    <location>
        <begin position="293"/>
        <end position="578"/>
    </location>
</feature>
<evidence type="ECO:0000256" key="8">
    <source>
        <dbReference type="SAM" id="Phobius"/>
    </source>
</evidence>
<evidence type="ECO:0000256" key="1">
    <source>
        <dbReference type="ARBA" id="ARBA00004651"/>
    </source>
</evidence>
<feature type="transmembrane region" description="Helical" evidence="8">
    <location>
        <begin position="224"/>
        <end position="243"/>
    </location>
</feature>
<evidence type="ECO:0000256" key="2">
    <source>
        <dbReference type="ARBA" id="ARBA00008017"/>
    </source>
</evidence>
<keyword evidence="6 8" id="KW-0472">Membrane</keyword>
<feature type="transmembrane region" description="Helical" evidence="8">
    <location>
        <begin position="592"/>
        <end position="615"/>
    </location>
</feature>
<feature type="transmembrane region" description="Helical" evidence="8">
    <location>
        <begin position="438"/>
        <end position="462"/>
    </location>
</feature>
<keyword evidence="15" id="KW-1185">Reference proteome</keyword>
<sequence length="867" mass="97374">MILARVAAMCVGLLTLLFCSALAWSQGAPVAQDAILPLPEQTMSLQQLDQDLMRLSVTRQALEARLQTVQAQHRRLQENESALNEHILALAGSVQIYRVLQQQRAALPNVSLDADLSDLIADTRLRQFEISQLQQSTLDNNLPVEELLDELQTLVSLAVMLQSEQRALASTSERLRDSLAEQLFWIPSNPPIGVPWLLQFPAQLGQQIVQLPRSLRLGFDAQALSLWQTLLALALFGSGIAAWRSKSWIARQLQRINDEMTAYTDALHSNHFQSWEKIEITLDEPLPPEPPNIWLTVQALCWVALQALPLTLIILSFGTLLTHWETQDVMAIGPALLAFAFSLFVVLFLRRVLTTSQLAHRHFNWPREQREILTHFLSRFSWVLLPTSFILALAEQQTVSLADDVLGVWVMLASGTAIAWLFSRLLRRLPKIYRSQAVHWLLTAVLVLLPLGLVLLTLAGYYYTALQLTGRLLATFYVLAGWVIVEVTVMQGINHSTARLKRQRDEEAQRNARQNTNTPADKQTVILEPEVRAELQQVRQQTLRLARFLLLAVFGGLLYWVWADLFTALGYLDTLVLWEYGGPESPTPMSMADFITALFIVGITLFMAANLPGVLEMLVLSRLALQQGSAYAITTLFNYIITSIGIVIALSSLGVSWDKLQWLVAALSVGLGFGLQEIFANFVSGLIILFERPVRIGDVVTLGNLSGRVRQIRIRATTITDFDRKDIIVPNKTFVTEQLINWSLTDTVTRVIVHVGVAYGSDLELTRKILLDAAHANPRVLHDPEPQVLFLNFGASTLDHELRIHVHELLDRNPAIDEINRYIDREFAAAGIEIAFQQVDIRLRNSEGVERLIEQQRRGPTPKSDQG</sequence>
<comment type="similarity">
    <text evidence="2">Belongs to the MscS (TC 1.A.23) family.</text>
</comment>
<gene>
    <name evidence="14" type="ORF">ACFOOG_10575</name>
</gene>
<feature type="transmembrane region" description="Helical" evidence="8">
    <location>
        <begin position="548"/>
        <end position="572"/>
    </location>
</feature>
<evidence type="ECO:0000256" key="3">
    <source>
        <dbReference type="ARBA" id="ARBA00022475"/>
    </source>
</evidence>
<dbReference type="InterPro" id="IPR052702">
    <property type="entry name" value="MscS-like_channel"/>
</dbReference>
<dbReference type="Gene3D" id="2.30.30.60">
    <property type="match status" value="1"/>
</dbReference>
<feature type="coiled-coil region" evidence="7">
    <location>
        <begin position="45"/>
        <end position="86"/>
    </location>
</feature>
<evidence type="ECO:0000259" key="11">
    <source>
        <dbReference type="Pfam" id="PF12794"/>
    </source>
</evidence>
<dbReference type="InterPro" id="IPR006685">
    <property type="entry name" value="MscS_channel_2nd"/>
</dbReference>
<comment type="caution">
    <text evidence="14">The sequence shown here is derived from an EMBL/GenBank/DDBJ whole genome shotgun (WGS) entry which is preliminary data.</text>
</comment>
<dbReference type="EMBL" id="JBHRYR010000003">
    <property type="protein sequence ID" value="MFC3853276.1"/>
    <property type="molecule type" value="Genomic_DNA"/>
</dbReference>
<dbReference type="RefSeq" id="WP_380696277.1">
    <property type="nucleotide sequence ID" value="NZ_JBHRYR010000003.1"/>
</dbReference>
<evidence type="ECO:0000259" key="12">
    <source>
        <dbReference type="Pfam" id="PF21082"/>
    </source>
</evidence>
<evidence type="ECO:0000313" key="15">
    <source>
        <dbReference type="Proteomes" id="UP001595617"/>
    </source>
</evidence>
<comment type="subcellular location">
    <subcellularLocation>
        <location evidence="1">Cell membrane</location>
        <topology evidence="1">Multi-pass membrane protein</topology>
    </subcellularLocation>
</comment>
<dbReference type="InterPro" id="IPR010920">
    <property type="entry name" value="LSM_dom_sf"/>
</dbReference>
<keyword evidence="3" id="KW-1003">Cell membrane</keyword>
<dbReference type="InterPro" id="IPR023408">
    <property type="entry name" value="MscS_beta-dom_sf"/>
</dbReference>
<organism evidence="14 15">
    <name type="scientific">Saccharospirillum mangrovi</name>
    <dbReference type="NCBI Taxonomy" id="2161747"/>
    <lineage>
        <taxon>Bacteria</taxon>
        <taxon>Pseudomonadati</taxon>
        <taxon>Pseudomonadota</taxon>
        <taxon>Gammaproteobacteria</taxon>
        <taxon>Oceanospirillales</taxon>
        <taxon>Saccharospirillaceae</taxon>
        <taxon>Saccharospirillum</taxon>
    </lineage>
</organism>
<keyword evidence="9" id="KW-0732">Signal</keyword>
<feature type="transmembrane region" description="Helical" evidence="8">
    <location>
        <begin position="474"/>
        <end position="494"/>
    </location>
</feature>
<dbReference type="InterPro" id="IPR025692">
    <property type="entry name" value="MscS_IM_dom1"/>
</dbReference>
<feature type="domain" description="Mechanosensitive ion channel MscS" evidence="10">
    <location>
        <begin position="678"/>
        <end position="743"/>
    </location>
</feature>
<dbReference type="Proteomes" id="UP001595617">
    <property type="component" value="Unassembled WGS sequence"/>
</dbReference>
<feature type="signal peptide" evidence="9">
    <location>
        <begin position="1"/>
        <end position="23"/>
    </location>
</feature>
<keyword evidence="4 8" id="KW-0812">Transmembrane</keyword>
<dbReference type="InterPro" id="IPR049278">
    <property type="entry name" value="MS_channel_C"/>
</dbReference>
<feature type="chain" id="PRO_5046123786" evidence="9">
    <location>
        <begin position="24"/>
        <end position="867"/>
    </location>
</feature>
<dbReference type="Gene3D" id="1.10.287.1260">
    <property type="match status" value="1"/>
</dbReference>
<dbReference type="InterPro" id="IPR011014">
    <property type="entry name" value="MscS_channel_TM-2"/>
</dbReference>
<reference evidence="15" key="1">
    <citation type="journal article" date="2019" name="Int. J. Syst. Evol. Microbiol.">
        <title>The Global Catalogue of Microorganisms (GCM) 10K type strain sequencing project: providing services to taxonomists for standard genome sequencing and annotation.</title>
        <authorList>
            <consortium name="The Broad Institute Genomics Platform"/>
            <consortium name="The Broad Institute Genome Sequencing Center for Infectious Disease"/>
            <person name="Wu L."/>
            <person name="Ma J."/>
        </authorList>
    </citation>
    <scope>NUCLEOTIDE SEQUENCE [LARGE SCALE GENOMIC DNA]</scope>
    <source>
        <strain evidence="15">IBRC 10765</strain>
    </source>
</reference>
<dbReference type="PANTHER" id="PTHR30347">
    <property type="entry name" value="POTASSIUM CHANNEL RELATED"/>
    <property type="match status" value="1"/>
</dbReference>
<evidence type="ECO:0000256" key="9">
    <source>
        <dbReference type="SAM" id="SignalP"/>
    </source>
</evidence>
<dbReference type="Pfam" id="PF00924">
    <property type="entry name" value="MS_channel_2nd"/>
    <property type="match status" value="1"/>
</dbReference>
<evidence type="ECO:0000259" key="10">
    <source>
        <dbReference type="Pfam" id="PF00924"/>
    </source>
</evidence>
<feature type="transmembrane region" description="Helical" evidence="8">
    <location>
        <begin position="663"/>
        <end position="690"/>
    </location>
</feature>
<feature type="domain" description="Mechanosensitive ion channel transmembrane helices 2/3" evidence="13">
    <location>
        <begin position="635"/>
        <end position="676"/>
    </location>
</feature>
<feature type="transmembrane region" description="Helical" evidence="8">
    <location>
        <begin position="373"/>
        <end position="394"/>
    </location>
</feature>
<feature type="transmembrane region" description="Helical" evidence="8">
    <location>
        <begin position="406"/>
        <end position="426"/>
    </location>
</feature>
<name>A0ABV8A0X6_9GAMM</name>
<dbReference type="SUPFAM" id="SSF50182">
    <property type="entry name" value="Sm-like ribonucleoproteins"/>
    <property type="match status" value="1"/>
</dbReference>
<feature type="transmembrane region" description="Helical" evidence="8">
    <location>
        <begin position="299"/>
        <end position="324"/>
    </location>
</feature>
<keyword evidence="5 8" id="KW-1133">Transmembrane helix</keyword>
<accession>A0ABV8A0X6</accession>
<feature type="domain" description="Mechanosensitive ion channel MscS C-terminal" evidence="12">
    <location>
        <begin position="753"/>
        <end position="834"/>
    </location>
</feature>
<proteinExistence type="inferred from homology"/>
<dbReference type="Pfam" id="PF21082">
    <property type="entry name" value="MS_channel_3rd"/>
    <property type="match status" value="1"/>
</dbReference>
<dbReference type="SUPFAM" id="SSF82861">
    <property type="entry name" value="Mechanosensitive channel protein MscS (YggB), transmembrane region"/>
    <property type="match status" value="1"/>
</dbReference>
<evidence type="ECO:0000256" key="5">
    <source>
        <dbReference type="ARBA" id="ARBA00022989"/>
    </source>
</evidence>
<dbReference type="Pfam" id="PF21088">
    <property type="entry name" value="MS_channel_1st"/>
    <property type="match status" value="1"/>
</dbReference>
<evidence type="ECO:0000313" key="14">
    <source>
        <dbReference type="EMBL" id="MFC3853276.1"/>
    </source>
</evidence>
<evidence type="ECO:0000256" key="7">
    <source>
        <dbReference type="SAM" id="Coils"/>
    </source>
</evidence>
<evidence type="ECO:0000256" key="6">
    <source>
        <dbReference type="ARBA" id="ARBA00023136"/>
    </source>
</evidence>
<dbReference type="SUPFAM" id="SSF82689">
    <property type="entry name" value="Mechanosensitive channel protein MscS (YggB), C-terminal domain"/>
    <property type="match status" value="1"/>
</dbReference>
<dbReference type="InterPro" id="IPR011066">
    <property type="entry name" value="MscS_channel_C_sf"/>
</dbReference>
<dbReference type="InterPro" id="IPR049142">
    <property type="entry name" value="MS_channel_1st"/>
</dbReference>